<gene>
    <name evidence="9" type="ORF">IMSHALPRED_000490</name>
</gene>
<dbReference type="Gene3D" id="1.20.1250.20">
    <property type="entry name" value="MFS general substrate transporter like domains"/>
    <property type="match status" value="1"/>
</dbReference>
<dbReference type="PANTHER" id="PTHR11654">
    <property type="entry name" value="OLIGOPEPTIDE TRANSPORTER-RELATED"/>
    <property type="match status" value="1"/>
</dbReference>
<sequence>MATKEGEQQPPETIVRSVALPSSISPYHQEHLDEKAVPIAPLATLESESTASRSSGENALAMEQPTAKELKECRHVKNSLSRNVWFVAVLGLCERFAYYGIIVMLQNYIQNSRHDPLRPGALGLGENIAGVMNNIFTLYTLVTPIGAAIVADTWLGRLNTLCLAFIYIVGLIILITTSIPAALEHGAGLPGLIVVMVIMGIGVGGVKATIGPFIADQCTDEPYTIKYTKSGEKVIVDREATVEYIFNVYYWCVNAGALSGIATTFMEKDVGYWAAFLMPSSVFAFGIIIFHLNRSHYVDQRPERKNILPLAFRAMLYGARGGGRMDAAKPDSVHAKYGKSVPWSASFIEELKSGLTATRAFIAFIIYWLCQTQMSTNLISQAANMTSHGIPNDLLPTINSVAVVIILPIMQHVVNPILRRYHVPFPPISRMTVGFIIEAAAMAYVAGIQKLIYSRPPCYSHPRHCSASDGGRIPNDVHVLIQIPVYVLEGLGETFSNPAGYEYAYTKAPQSMKTIVQAAFQLSSAGGSALALALAPTYSDPKLLVMFSSLAGCMFLDACVFHVVFRKEARKPIVGSKDEEGGVLRDGKSRGDGETVGEDRGDVEGKGD</sequence>
<evidence type="ECO:0000256" key="3">
    <source>
        <dbReference type="ARBA" id="ARBA00022692"/>
    </source>
</evidence>
<dbReference type="GO" id="GO:0016020">
    <property type="term" value="C:membrane"/>
    <property type="evidence" value="ECO:0007669"/>
    <property type="project" value="UniProtKB-SubCell"/>
</dbReference>
<feature type="transmembrane region" description="Helical" evidence="8">
    <location>
        <begin position="544"/>
        <end position="565"/>
    </location>
</feature>
<dbReference type="PROSITE" id="PS01023">
    <property type="entry name" value="PTR2_2"/>
    <property type="match status" value="1"/>
</dbReference>
<feature type="transmembrane region" description="Helical" evidence="8">
    <location>
        <begin position="433"/>
        <end position="453"/>
    </location>
</feature>
<dbReference type="InterPro" id="IPR036259">
    <property type="entry name" value="MFS_trans_sf"/>
</dbReference>
<comment type="subcellular location">
    <subcellularLocation>
        <location evidence="1 6">Membrane</location>
        <topology evidence="1 6">Multi-pass membrane protein</topology>
    </subcellularLocation>
</comment>
<evidence type="ECO:0000256" key="2">
    <source>
        <dbReference type="ARBA" id="ARBA00005982"/>
    </source>
</evidence>
<evidence type="ECO:0000256" key="7">
    <source>
        <dbReference type="SAM" id="MobiDB-lite"/>
    </source>
</evidence>
<keyword evidence="5 8" id="KW-0472">Membrane</keyword>
<evidence type="ECO:0000256" key="6">
    <source>
        <dbReference type="RuleBase" id="RU003755"/>
    </source>
</evidence>
<feature type="transmembrane region" description="Helical" evidence="8">
    <location>
        <begin position="128"/>
        <end position="151"/>
    </location>
</feature>
<dbReference type="InterPro" id="IPR018456">
    <property type="entry name" value="PTR2_symporter_CS"/>
</dbReference>
<dbReference type="GO" id="GO:0006857">
    <property type="term" value="P:oligopeptide transport"/>
    <property type="evidence" value="ECO:0007669"/>
    <property type="project" value="InterPro"/>
</dbReference>
<dbReference type="OrthoDB" id="8904098at2759"/>
<comment type="similarity">
    <text evidence="2 6">Belongs to the major facilitator superfamily. Proton-dependent oligopeptide transporter (POT/PTR) (TC 2.A.17) family.</text>
</comment>
<evidence type="ECO:0000256" key="8">
    <source>
        <dbReference type="SAM" id="Phobius"/>
    </source>
</evidence>
<dbReference type="Proteomes" id="UP000664534">
    <property type="component" value="Unassembled WGS sequence"/>
</dbReference>
<organism evidence="9 10">
    <name type="scientific">Imshaugia aleurites</name>
    <dbReference type="NCBI Taxonomy" id="172621"/>
    <lineage>
        <taxon>Eukaryota</taxon>
        <taxon>Fungi</taxon>
        <taxon>Dikarya</taxon>
        <taxon>Ascomycota</taxon>
        <taxon>Pezizomycotina</taxon>
        <taxon>Lecanoromycetes</taxon>
        <taxon>OSLEUM clade</taxon>
        <taxon>Lecanoromycetidae</taxon>
        <taxon>Lecanorales</taxon>
        <taxon>Lecanorineae</taxon>
        <taxon>Parmeliaceae</taxon>
        <taxon>Imshaugia</taxon>
    </lineage>
</organism>
<feature type="transmembrane region" description="Helical" evidence="8">
    <location>
        <begin position="515"/>
        <end position="538"/>
    </location>
</feature>
<name>A0A8H3J099_9LECA</name>
<accession>A0A8H3J099</accession>
<feature type="transmembrane region" description="Helical" evidence="8">
    <location>
        <begin position="272"/>
        <end position="292"/>
    </location>
</feature>
<evidence type="ECO:0000313" key="9">
    <source>
        <dbReference type="EMBL" id="CAF9937644.1"/>
    </source>
</evidence>
<feature type="transmembrane region" description="Helical" evidence="8">
    <location>
        <begin position="187"/>
        <end position="206"/>
    </location>
</feature>
<feature type="transmembrane region" description="Helical" evidence="8">
    <location>
        <begin position="394"/>
        <end position="413"/>
    </location>
</feature>
<keyword evidence="10" id="KW-1185">Reference proteome</keyword>
<comment type="caution">
    <text evidence="9">The sequence shown here is derived from an EMBL/GenBank/DDBJ whole genome shotgun (WGS) entry which is preliminary data.</text>
</comment>
<evidence type="ECO:0000256" key="4">
    <source>
        <dbReference type="ARBA" id="ARBA00022989"/>
    </source>
</evidence>
<proteinExistence type="inferred from homology"/>
<dbReference type="AlphaFoldDB" id="A0A8H3J099"/>
<feature type="transmembrane region" description="Helical" evidence="8">
    <location>
        <begin position="158"/>
        <end position="181"/>
    </location>
</feature>
<feature type="region of interest" description="Disordered" evidence="7">
    <location>
        <begin position="576"/>
        <end position="608"/>
    </location>
</feature>
<keyword evidence="4 8" id="KW-1133">Transmembrane helix</keyword>
<protein>
    <submittedName>
        <fullName evidence="9">Uncharacterized protein</fullName>
    </submittedName>
</protein>
<dbReference type="InterPro" id="IPR000109">
    <property type="entry name" value="POT_fam"/>
</dbReference>
<evidence type="ECO:0000313" key="10">
    <source>
        <dbReference type="Proteomes" id="UP000664534"/>
    </source>
</evidence>
<evidence type="ECO:0000256" key="5">
    <source>
        <dbReference type="ARBA" id="ARBA00023136"/>
    </source>
</evidence>
<keyword evidence="6" id="KW-0813">Transport</keyword>
<dbReference type="GO" id="GO:0022857">
    <property type="term" value="F:transmembrane transporter activity"/>
    <property type="evidence" value="ECO:0007669"/>
    <property type="project" value="InterPro"/>
</dbReference>
<dbReference type="Pfam" id="PF00854">
    <property type="entry name" value="PTR2"/>
    <property type="match status" value="1"/>
</dbReference>
<dbReference type="EMBL" id="CAJPDT010000101">
    <property type="protein sequence ID" value="CAF9937644.1"/>
    <property type="molecule type" value="Genomic_DNA"/>
</dbReference>
<dbReference type="SUPFAM" id="SSF103473">
    <property type="entry name" value="MFS general substrate transporter"/>
    <property type="match status" value="2"/>
</dbReference>
<reference evidence="9" key="1">
    <citation type="submission" date="2021-03" db="EMBL/GenBank/DDBJ databases">
        <authorList>
            <person name="Tagirdzhanova G."/>
        </authorList>
    </citation>
    <scope>NUCLEOTIDE SEQUENCE</scope>
</reference>
<keyword evidence="3 6" id="KW-0812">Transmembrane</keyword>
<feature type="transmembrane region" description="Helical" evidence="8">
    <location>
        <begin position="84"/>
        <end position="108"/>
    </location>
</feature>
<evidence type="ECO:0000256" key="1">
    <source>
        <dbReference type="ARBA" id="ARBA00004141"/>
    </source>
</evidence>
<feature type="transmembrane region" description="Helical" evidence="8">
    <location>
        <begin position="248"/>
        <end position="266"/>
    </location>
</feature>